<name>A0A2N5CFG3_9BURK</name>
<dbReference type="Proteomes" id="UP000234341">
    <property type="component" value="Unassembled WGS sequence"/>
</dbReference>
<evidence type="ECO:0000313" key="2">
    <source>
        <dbReference type="EMBL" id="PLQ00922.1"/>
    </source>
</evidence>
<dbReference type="RefSeq" id="WP_101681483.1">
    <property type="nucleotide sequence ID" value="NZ_PJRP01000003.1"/>
</dbReference>
<dbReference type="STRING" id="82633.GCA_000974605_01494"/>
<evidence type="ECO:0000256" key="1">
    <source>
        <dbReference type="SAM" id="SignalP"/>
    </source>
</evidence>
<accession>A0A2N5CFG3</accession>
<keyword evidence="1" id="KW-0732">Signal</keyword>
<organism evidence="2 3">
    <name type="scientific">Cupriavidus pauculus</name>
    <dbReference type="NCBI Taxonomy" id="82633"/>
    <lineage>
        <taxon>Bacteria</taxon>
        <taxon>Pseudomonadati</taxon>
        <taxon>Pseudomonadota</taxon>
        <taxon>Betaproteobacteria</taxon>
        <taxon>Burkholderiales</taxon>
        <taxon>Burkholderiaceae</taxon>
        <taxon>Cupriavidus</taxon>
    </lineage>
</organism>
<feature type="chain" id="PRO_5014769074" evidence="1">
    <location>
        <begin position="34"/>
        <end position="139"/>
    </location>
</feature>
<protein>
    <submittedName>
        <fullName evidence="2">Uncharacterized protein</fullName>
    </submittedName>
</protein>
<dbReference type="OrthoDB" id="8926484at2"/>
<sequence>MQTQNTTITRQVRVWCAIGAAAAALGMSVSAHADMKTSTAGPFTYVCGGVAADEQAEMRGETSQYDMGLLFTQGGRGEYLSDVNVKLMRNGQQVAEFTSTGPRCLIKGPRASYQVVATYEGMSKRTTLSPGEKNVQMRW</sequence>
<feature type="signal peptide" evidence="1">
    <location>
        <begin position="1"/>
        <end position="33"/>
    </location>
</feature>
<comment type="caution">
    <text evidence="2">The sequence shown here is derived from an EMBL/GenBank/DDBJ whole genome shotgun (WGS) entry which is preliminary data.</text>
</comment>
<dbReference type="AlphaFoldDB" id="A0A2N5CFG3"/>
<reference evidence="2 3" key="1">
    <citation type="submission" date="2017-12" db="EMBL/GenBank/DDBJ databases">
        <title>Genome sequence of the active heterotrophic nitrifier-denitrifier, Cupriavidus pauculus UM1.</title>
        <authorList>
            <person name="Putonti C."/>
            <person name="Castignetti D."/>
        </authorList>
    </citation>
    <scope>NUCLEOTIDE SEQUENCE [LARGE SCALE GENOMIC DNA]</scope>
    <source>
        <strain evidence="2 3">UM1</strain>
    </source>
</reference>
<dbReference type="EMBL" id="PJRP01000003">
    <property type="protein sequence ID" value="PLQ00922.1"/>
    <property type="molecule type" value="Genomic_DNA"/>
</dbReference>
<gene>
    <name evidence="2" type="ORF">CYJ10_10955</name>
</gene>
<evidence type="ECO:0000313" key="3">
    <source>
        <dbReference type="Proteomes" id="UP000234341"/>
    </source>
</evidence>
<proteinExistence type="predicted"/>